<evidence type="ECO:0000313" key="1">
    <source>
        <dbReference type="EMBL" id="PWF24255.1"/>
    </source>
</evidence>
<evidence type="ECO:0008006" key="3">
    <source>
        <dbReference type="Google" id="ProtNLM"/>
    </source>
</evidence>
<dbReference type="RefSeq" id="WP_109061531.1">
    <property type="nucleotide sequence ID" value="NZ_QETA01000002.1"/>
</dbReference>
<gene>
    <name evidence="1" type="ORF">DD235_07405</name>
</gene>
<comment type="caution">
    <text evidence="1">The sequence shown here is derived from an EMBL/GenBank/DDBJ whole genome shotgun (WGS) entry which is preliminary data.</text>
</comment>
<reference evidence="2" key="1">
    <citation type="submission" date="2018-05" db="EMBL/GenBank/DDBJ databases">
        <authorList>
            <person name="Li Y."/>
        </authorList>
    </citation>
    <scope>NUCLEOTIDE SEQUENCE [LARGE SCALE GENOMIC DNA]</scope>
    <source>
        <strain evidence="2">3d-2-2</strain>
    </source>
</reference>
<organism evidence="1 2">
    <name type="scientific">Corticimicrobacter populi</name>
    <dbReference type="NCBI Taxonomy" id="2175229"/>
    <lineage>
        <taxon>Bacteria</taxon>
        <taxon>Pseudomonadati</taxon>
        <taxon>Pseudomonadota</taxon>
        <taxon>Betaproteobacteria</taxon>
        <taxon>Burkholderiales</taxon>
        <taxon>Alcaligenaceae</taxon>
        <taxon>Corticimicrobacter</taxon>
    </lineage>
</organism>
<dbReference type="Proteomes" id="UP000245212">
    <property type="component" value="Unassembled WGS sequence"/>
</dbReference>
<keyword evidence="2" id="KW-1185">Reference proteome</keyword>
<sequence length="136" mass="15018">MNLTMNMARRGVPILFGASLLLLAGCTFPERDYGFMPDNRVIRVEQGAQGWKASPPDCELLYPARRRLAHDDRPQVAFGCATYTNLAASVARPQDLVQPAEYGGAQTDAATLAVQRYRENEVEPLRETDSMSKTGN</sequence>
<evidence type="ECO:0000313" key="2">
    <source>
        <dbReference type="Proteomes" id="UP000245212"/>
    </source>
</evidence>
<proteinExistence type="predicted"/>
<dbReference type="InterPro" id="IPR019027">
    <property type="entry name" value="Pilus_biogenesis_CpaD-related"/>
</dbReference>
<name>A0A2V1K462_9BURK</name>
<dbReference type="EMBL" id="QETA01000002">
    <property type="protein sequence ID" value="PWF24255.1"/>
    <property type="molecule type" value="Genomic_DNA"/>
</dbReference>
<protein>
    <recommendedName>
        <fullName evidence="3">Pilus assembly protein</fullName>
    </recommendedName>
</protein>
<accession>A0A2V1K462</accession>
<dbReference type="Pfam" id="PF09476">
    <property type="entry name" value="Pilus_CpaD"/>
    <property type="match status" value="1"/>
</dbReference>
<dbReference type="AlphaFoldDB" id="A0A2V1K462"/>